<feature type="domain" description="WGR" evidence="1">
    <location>
        <begin position="16"/>
        <end position="94"/>
    </location>
</feature>
<dbReference type="Pfam" id="PF05406">
    <property type="entry name" value="WGR"/>
    <property type="match status" value="1"/>
</dbReference>
<evidence type="ECO:0000313" key="2">
    <source>
        <dbReference type="EMBL" id="KFB08206.1"/>
    </source>
</evidence>
<dbReference type="PROSITE" id="PS51977">
    <property type="entry name" value="WGR"/>
    <property type="match status" value="1"/>
</dbReference>
<sequence length="94" mass="10926">MRWTRLEPGFILLRMKKPPLSQFLRRIDRSRNMARFYALSVEPDLFGGAALVRQWGRIGKVGRVRIDLYSSTEQAMEAQARLGRSKLARGYRAE</sequence>
<dbReference type="InterPro" id="IPR008893">
    <property type="entry name" value="WGR_domain"/>
</dbReference>
<keyword evidence="3" id="KW-1185">Reference proteome</keyword>
<name>A0A084U5H0_9HYPH</name>
<dbReference type="SMART" id="SM00773">
    <property type="entry name" value="WGR"/>
    <property type="match status" value="1"/>
</dbReference>
<dbReference type="EMBL" id="JMQM01000003">
    <property type="protein sequence ID" value="KFB08206.1"/>
    <property type="molecule type" value="Genomic_DNA"/>
</dbReference>
<dbReference type="InterPro" id="IPR049809">
    <property type="entry name" value="YehF/YfeS-like_WGR"/>
</dbReference>
<gene>
    <name evidence="2" type="ORF">EL18_03416</name>
</gene>
<dbReference type="PATRIC" id="fig|472175.3.peg.3414"/>
<dbReference type="Proteomes" id="UP000053675">
    <property type="component" value="Unassembled WGS sequence"/>
</dbReference>
<protein>
    <submittedName>
        <fullName evidence="2">WGR domain-containing protein</fullName>
    </submittedName>
</protein>
<dbReference type="AlphaFoldDB" id="A0A084U5H0"/>
<proteinExistence type="predicted"/>
<accession>A0A084U5H0</accession>
<dbReference type="CDD" id="cd07996">
    <property type="entry name" value="WGR_MMR_like"/>
    <property type="match status" value="1"/>
</dbReference>
<dbReference type="eggNOG" id="COG3831">
    <property type="taxonomic scope" value="Bacteria"/>
</dbReference>
<evidence type="ECO:0000313" key="3">
    <source>
        <dbReference type="Proteomes" id="UP000053675"/>
    </source>
</evidence>
<evidence type="ECO:0000259" key="1">
    <source>
        <dbReference type="PROSITE" id="PS51977"/>
    </source>
</evidence>
<dbReference type="SUPFAM" id="SSF142921">
    <property type="entry name" value="WGR domain-like"/>
    <property type="match status" value="1"/>
</dbReference>
<dbReference type="STRING" id="472175.EL18_03416"/>
<reference evidence="2 3" key="1">
    <citation type="submission" date="2014-05" db="EMBL/GenBank/DDBJ databases">
        <title>Draft Genome Sequence of Nitratireductor basaltis Strain UMTGB225, A Marine Bacterium Isolated from Green Barrel Tunicate.</title>
        <authorList>
            <person name="Gan H.Y."/>
        </authorList>
    </citation>
    <scope>NUCLEOTIDE SEQUENCE [LARGE SCALE GENOMIC DNA]</scope>
    <source>
        <strain evidence="2 3">UMTGB225</strain>
    </source>
</reference>
<organism evidence="2 3">
    <name type="scientific">Nitratireductor basaltis</name>
    <dbReference type="NCBI Taxonomy" id="472175"/>
    <lineage>
        <taxon>Bacteria</taxon>
        <taxon>Pseudomonadati</taxon>
        <taxon>Pseudomonadota</taxon>
        <taxon>Alphaproteobacteria</taxon>
        <taxon>Hyphomicrobiales</taxon>
        <taxon>Phyllobacteriaceae</taxon>
        <taxon>Nitratireductor</taxon>
    </lineage>
</organism>
<comment type="caution">
    <text evidence="2">The sequence shown here is derived from an EMBL/GenBank/DDBJ whole genome shotgun (WGS) entry which is preliminary data.</text>
</comment>
<dbReference type="Gene3D" id="2.20.140.10">
    <property type="entry name" value="WGR domain"/>
    <property type="match status" value="1"/>
</dbReference>
<dbReference type="InterPro" id="IPR036930">
    <property type="entry name" value="WGR_dom_sf"/>
</dbReference>